<dbReference type="Gene3D" id="3.40.250.10">
    <property type="entry name" value="Rhodanese-like domain"/>
    <property type="match status" value="1"/>
</dbReference>
<dbReference type="Pfam" id="PF00581">
    <property type="entry name" value="Rhodanese"/>
    <property type="match status" value="1"/>
</dbReference>
<dbReference type="GeneID" id="107221910"/>
<dbReference type="InterPro" id="IPR036873">
    <property type="entry name" value="Rhodanese-like_dom_sf"/>
</dbReference>
<dbReference type="OrthoDB" id="566238at2759"/>
<dbReference type="InterPro" id="IPR001763">
    <property type="entry name" value="Rhodanese-like_dom"/>
</dbReference>
<evidence type="ECO:0000313" key="2">
    <source>
        <dbReference type="Proteomes" id="UP000829291"/>
    </source>
</evidence>
<organism evidence="3">
    <name type="scientific">Neodiprion lecontei</name>
    <name type="common">Redheaded pine sawfly</name>
    <dbReference type="NCBI Taxonomy" id="441921"/>
    <lineage>
        <taxon>Eukaryota</taxon>
        <taxon>Metazoa</taxon>
        <taxon>Ecdysozoa</taxon>
        <taxon>Arthropoda</taxon>
        <taxon>Hexapoda</taxon>
        <taxon>Insecta</taxon>
        <taxon>Pterygota</taxon>
        <taxon>Neoptera</taxon>
        <taxon>Endopterygota</taxon>
        <taxon>Hymenoptera</taxon>
        <taxon>Tenthredinoidea</taxon>
        <taxon>Diprionidae</taxon>
        <taxon>Diprioninae</taxon>
        <taxon>Neodiprion</taxon>
    </lineage>
</organism>
<dbReference type="SUPFAM" id="SSF52821">
    <property type="entry name" value="Rhodanese/Cell cycle control phosphatase"/>
    <property type="match status" value="1"/>
</dbReference>
<dbReference type="KEGG" id="nlo:107221910"/>
<sequence>MMSSKRITGYYHQVVLSRFRSVNQRRYSLMSNNLVKNICGAKNLTQTYRSTLIAERDIRNISIATRLLAQTKVMKGEGDHGLNLNYEDILKAQKDDKILIVDVREDEEIKETGKLPGSIHIPMGEAVNAITNLPEKEFFDRYQKPKPTKDTKLIFSCRSGKRSATVQEEMLKQGYEKSYNYTGGWLDWESKQAPTA</sequence>
<dbReference type="SMART" id="SM00450">
    <property type="entry name" value="RHOD"/>
    <property type="match status" value="1"/>
</dbReference>
<reference evidence="3" key="1">
    <citation type="submission" date="2025-08" db="UniProtKB">
        <authorList>
            <consortium name="RefSeq"/>
        </authorList>
    </citation>
    <scope>IDENTIFICATION</scope>
    <source>
        <tissue evidence="3">Thorax and Abdomen</tissue>
    </source>
</reference>
<keyword evidence="2" id="KW-1185">Reference proteome</keyword>
<dbReference type="FunCoup" id="A0A6J0BRR6">
    <property type="interactions" value="132"/>
</dbReference>
<proteinExistence type="predicted"/>
<accession>A0A6J0BRR6</accession>
<dbReference type="AlphaFoldDB" id="A0A6J0BRR6"/>
<protein>
    <submittedName>
        <fullName evidence="3">Rhodanese domain-containing protein CG4456</fullName>
    </submittedName>
</protein>
<dbReference type="Proteomes" id="UP000829291">
    <property type="component" value="Chromosome 1"/>
</dbReference>
<name>A0A6J0BRR6_NEOLC</name>
<gene>
    <name evidence="3" type="primary">LOC107221910</name>
</gene>
<dbReference type="PROSITE" id="PS50206">
    <property type="entry name" value="RHODANESE_3"/>
    <property type="match status" value="1"/>
</dbReference>
<dbReference type="InParanoid" id="A0A6J0BRR6"/>
<dbReference type="RefSeq" id="XP_015516573.1">
    <property type="nucleotide sequence ID" value="XM_015661087.2"/>
</dbReference>
<dbReference type="PANTHER" id="PTHR44086">
    <property type="entry name" value="THIOSULFATE SULFURTRANSFERASE RDL2, MITOCHONDRIAL-RELATED"/>
    <property type="match status" value="1"/>
</dbReference>
<feature type="domain" description="Rhodanese" evidence="1">
    <location>
        <begin position="94"/>
        <end position="193"/>
    </location>
</feature>
<evidence type="ECO:0000313" key="3">
    <source>
        <dbReference type="RefSeq" id="XP_015516573.1"/>
    </source>
</evidence>
<dbReference type="PANTHER" id="PTHR44086:SF10">
    <property type="entry name" value="THIOSULFATE SULFURTRANSFERASE_RHODANESE-LIKE DOMAIN-CONTAINING PROTEIN 3"/>
    <property type="match status" value="1"/>
</dbReference>
<evidence type="ECO:0000259" key="1">
    <source>
        <dbReference type="PROSITE" id="PS50206"/>
    </source>
</evidence>